<proteinExistence type="predicted"/>
<accession>A0ABN9V2J6</accession>
<feature type="compositionally biased region" description="Basic and acidic residues" evidence="1">
    <location>
        <begin position="701"/>
        <end position="710"/>
    </location>
</feature>
<organism evidence="2 3">
    <name type="scientific">Prorocentrum cordatum</name>
    <dbReference type="NCBI Taxonomy" id="2364126"/>
    <lineage>
        <taxon>Eukaryota</taxon>
        <taxon>Sar</taxon>
        <taxon>Alveolata</taxon>
        <taxon>Dinophyceae</taxon>
        <taxon>Prorocentrales</taxon>
        <taxon>Prorocentraceae</taxon>
        <taxon>Prorocentrum</taxon>
    </lineage>
</organism>
<evidence type="ECO:0000313" key="2">
    <source>
        <dbReference type="EMBL" id="CAK0866998.1"/>
    </source>
</evidence>
<feature type="compositionally biased region" description="Gly residues" evidence="1">
    <location>
        <begin position="712"/>
        <end position="723"/>
    </location>
</feature>
<feature type="region of interest" description="Disordered" evidence="1">
    <location>
        <begin position="691"/>
        <end position="723"/>
    </location>
</feature>
<evidence type="ECO:0000313" key="3">
    <source>
        <dbReference type="Proteomes" id="UP001189429"/>
    </source>
</evidence>
<keyword evidence="3" id="KW-1185">Reference proteome</keyword>
<evidence type="ECO:0000256" key="1">
    <source>
        <dbReference type="SAM" id="MobiDB-lite"/>
    </source>
</evidence>
<comment type="caution">
    <text evidence="2">The sequence shown here is derived from an EMBL/GenBank/DDBJ whole genome shotgun (WGS) entry which is preliminary data.</text>
</comment>
<gene>
    <name evidence="2" type="ORF">PCOR1329_LOCUS54032</name>
</gene>
<dbReference type="Proteomes" id="UP001189429">
    <property type="component" value="Unassembled WGS sequence"/>
</dbReference>
<reference evidence="2" key="1">
    <citation type="submission" date="2023-10" db="EMBL/GenBank/DDBJ databases">
        <authorList>
            <person name="Chen Y."/>
            <person name="Shah S."/>
            <person name="Dougan E. K."/>
            <person name="Thang M."/>
            <person name="Chan C."/>
        </authorList>
    </citation>
    <scope>NUCLEOTIDE SEQUENCE [LARGE SCALE GENOMIC DNA]</scope>
</reference>
<sequence length="723" mass="77621">MSRVHGRREKKFAHPGAARTCEGATEIKGHAIAISFRDEDMSWGIRYSSGAAQGGDLYGDKIGSFYLDRSTEQADYIAESCDRSSTDRADVFEIRAGAVASVRFDMEASSSWSAALLSPVSSTSMEAYSCPSSPRSLDHWSSPARGRSRISMASARSATRFYKDGSSPWRADIATYLQGAKANQHVQQGHYQSSGATEQLADDRVAGVLDRVPGSSPGVRCTGAGCMNSPWERGATERRGGWWKSMRHKAEASEPCHSTAEVDNLADFFAQAEKRLARWRGRSPAQRVSGDSSGLPGRPPSDDAICPEMPGATPSVGRRRARATRRAAAQVAEGLSGQRVLQEALNSRMRPRLGDLEADWQRLSSSNSEMTAAGARAPRPAPAGFAESNTFLQQLDGNMRFVEVCDVIGGASQDGKREALTIEDSRARLSHRGNFHFMRAKSETAELQHRAAGEDDWSQIIAATAQDWNAAVGIKAITITLRAAHGFKGPSTVEIEKSCPLEQLTFRIATQVTASRGFEDEKELIGHGIAVLELDVTTPGGAEKGVDQMQQLRGVTAVDIGTICAEIGIGTAVSVVFSLACVWSTWRGSGLGGHDVETWCFRNSHSINGPYVTLRALGWAGTYMITGTDIAGDDVRCATWATGTRRSTGELELAGPALCVAAVPPSMRRYWNRATVTGSLRIGELHFVHLHGGGAEGEEGPGDHDDRPAGRLDGGPWPGSHCG</sequence>
<protein>
    <submittedName>
        <fullName evidence="2">Uncharacterized protein</fullName>
    </submittedName>
</protein>
<feature type="region of interest" description="Disordered" evidence="1">
    <location>
        <begin position="279"/>
        <end position="322"/>
    </location>
</feature>
<dbReference type="EMBL" id="CAUYUJ010016598">
    <property type="protein sequence ID" value="CAK0866998.1"/>
    <property type="molecule type" value="Genomic_DNA"/>
</dbReference>
<name>A0ABN9V2J6_9DINO</name>